<keyword evidence="2" id="KW-0472">Membrane</keyword>
<dbReference type="InParanoid" id="A0A517S957"/>
<gene>
    <name evidence="4" type="primary">yknX_1</name>
    <name evidence="4" type="ORF">Pan44_06720</name>
</gene>
<dbReference type="Pfam" id="PF25975">
    <property type="entry name" value="CzcB_C"/>
    <property type="match status" value="1"/>
</dbReference>
<feature type="coiled-coil region" evidence="1">
    <location>
        <begin position="185"/>
        <end position="276"/>
    </location>
</feature>
<evidence type="ECO:0000313" key="4">
    <source>
        <dbReference type="EMBL" id="QDT52660.1"/>
    </source>
</evidence>
<dbReference type="Proteomes" id="UP000315700">
    <property type="component" value="Chromosome"/>
</dbReference>
<protein>
    <submittedName>
        <fullName evidence="4">Efflux system component YknX</fullName>
    </submittedName>
</protein>
<dbReference type="InterPro" id="IPR058649">
    <property type="entry name" value="CzcB_C"/>
</dbReference>
<proteinExistence type="predicted"/>
<keyword evidence="2" id="KW-1133">Transmembrane helix</keyword>
<dbReference type="SUPFAM" id="SSF111369">
    <property type="entry name" value="HlyD-like secretion proteins"/>
    <property type="match status" value="1"/>
</dbReference>
<keyword evidence="1" id="KW-0175">Coiled coil</keyword>
<keyword evidence="5" id="KW-1185">Reference proteome</keyword>
<name>A0A517S957_9PLAN</name>
<dbReference type="GO" id="GO:0015562">
    <property type="term" value="F:efflux transmembrane transporter activity"/>
    <property type="evidence" value="ECO:0007669"/>
    <property type="project" value="TreeGrafter"/>
</dbReference>
<evidence type="ECO:0000256" key="2">
    <source>
        <dbReference type="SAM" id="Phobius"/>
    </source>
</evidence>
<feature type="transmembrane region" description="Helical" evidence="2">
    <location>
        <begin position="21"/>
        <end position="42"/>
    </location>
</feature>
<dbReference type="KEGG" id="ccos:Pan44_06720"/>
<evidence type="ECO:0000259" key="3">
    <source>
        <dbReference type="Pfam" id="PF25975"/>
    </source>
</evidence>
<dbReference type="PANTHER" id="PTHR30469:SF15">
    <property type="entry name" value="HLYD FAMILY OF SECRETION PROTEINS"/>
    <property type="match status" value="1"/>
</dbReference>
<dbReference type="PANTHER" id="PTHR30469">
    <property type="entry name" value="MULTIDRUG RESISTANCE PROTEIN MDTA"/>
    <property type="match status" value="1"/>
</dbReference>
<dbReference type="Gene3D" id="2.40.420.20">
    <property type="match status" value="1"/>
</dbReference>
<reference evidence="4 5" key="1">
    <citation type="submission" date="2019-02" db="EMBL/GenBank/DDBJ databases">
        <title>Deep-cultivation of Planctomycetes and their phenomic and genomic characterization uncovers novel biology.</title>
        <authorList>
            <person name="Wiegand S."/>
            <person name="Jogler M."/>
            <person name="Boedeker C."/>
            <person name="Pinto D."/>
            <person name="Vollmers J."/>
            <person name="Rivas-Marin E."/>
            <person name="Kohn T."/>
            <person name="Peeters S.H."/>
            <person name="Heuer A."/>
            <person name="Rast P."/>
            <person name="Oberbeckmann S."/>
            <person name="Bunk B."/>
            <person name="Jeske O."/>
            <person name="Meyerdierks A."/>
            <person name="Storesund J.E."/>
            <person name="Kallscheuer N."/>
            <person name="Luecker S."/>
            <person name="Lage O.M."/>
            <person name="Pohl T."/>
            <person name="Merkel B.J."/>
            <person name="Hornburger P."/>
            <person name="Mueller R.-W."/>
            <person name="Bruemmer F."/>
            <person name="Labrenz M."/>
            <person name="Spormann A.M."/>
            <person name="Op den Camp H."/>
            <person name="Overmann J."/>
            <person name="Amann R."/>
            <person name="Jetten M.S.M."/>
            <person name="Mascher T."/>
            <person name="Medema M.H."/>
            <person name="Devos D.P."/>
            <person name="Kaster A.-K."/>
            <person name="Ovreas L."/>
            <person name="Rohde M."/>
            <person name="Galperin M.Y."/>
            <person name="Jogler C."/>
        </authorList>
    </citation>
    <scope>NUCLEOTIDE SEQUENCE [LARGE SCALE GENOMIC DNA]</scope>
    <source>
        <strain evidence="4 5">Pan44</strain>
    </source>
</reference>
<dbReference type="EMBL" id="CP036271">
    <property type="protein sequence ID" value="QDT52660.1"/>
    <property type="molecule type" value="Genomic_DNA"/>
</dbReference>
<dbReference type="Gene3D" id="2.40.30.170">
    <property type="match status" value="1"/>
</dbReference>
<dbReference type="GO" id="GO:1990281">
    <property type="term" value="C:efflux pump complex"/>
    <property type="evidence" value="ECO:0007669"/>
    <property type="project" value="TreeGrafter"/>
</dbReference>
<dbReference type="OrthoDB" id="285233at2"/>
<evidence type="ECO:0000256" key="1">
    <source>
        <dbReference type="SAM" id="Coils"/>
    </source>
</evidence>
<dbReference type="AlphaFoldDB" id="A0A517S957"/>
<accession>A0A517S957</accession>
<keyword evidence="2" id="KW-0812">Transmembrane</keyword>
<sequence length="524" mass="58478">MPEGHSSIEVTVRRGRRLRRWAVLLGVIGLGVSGLIGGRAALSEPEPREVAVPVSLVAPMPGTTVARRAPLSLVLTQRGALDCVQKTTLFSRVEWETKLTYVLPEGAFVKKGDVVASLDVSKLREEYGDEQVDVMTAETALAAAEDALLLQRIDNENLLASAGLKKDLTALSLEGYTAAEYPYQVRDLERQIAAAEDALHTARERFDFTQRLRTKGYAQAVEVDKVRLTLNQAEQKFNDLSESLRVLEKHQHQRTLKALEGDARTAEHNLTRAESLAELRLLARQRIINSQRQRLMRQKQQFDWATRMLAECEIRAPHDGQVVYAQQRDAVEPIGEGVKVKFLQPIAVIPDRSKMKVTVRVHETQRRLLSVGLPSEIRTDADPRRVIRGTVAGFSQFPVTGRFPNYDLREYEVVVNLEEGVELTPGLTARVDLIAASKADALQVPFEAVTEVDDCHLVFVRQGTDVVPCEVTLGERSEDHVEILAGLDEGQLVVLDPRERCQDAIVSWERSRRDVLQSVTVLGE</sequence>
<dbReference type="RefSeq" id="WP_145027200.1">
    <property type="nucleotide sequence ID" value="NZ_CP036271.1"/>
</dbReference>
<organism evidence="4 5">
    <name type="scientific">Caulifigura coniformis</name>
    <dbReference type="NCBI Taxonomy" id="2527983"/>
    <lineage>
        <taxon>Bacteria</taxon>
        <taxon>Pseudomonadati</taxon>
        <taxon>Planctomycetota</taxon>
        <taxon>Planctomycetia</taxon>
        <taxon>Planctomycetales</taxon>
        <taxon>Planctomycetaceae</taxon>
        <taxon>Caulifigura</taxon>
    </lineage>
</organism>
<feature type="domain" description="CzcB-like C-terminal circularly permuted SH3-like" evidence="3">
    <location>
        <begin position="443"/>
        <end position="494"/>
    </location>
</feature>
<evidence type="ECO:0000313" key="5">
    <source>
        <dbReference type="Proteomes" id="UP000315700"/>
    </source>
</evidence>